<evidence type="ECO:0000256" key="2">
    <source>
        <dbReference type="ARBA" id="ARBA00022801"/>
    </source>
</evidence>
<evidence type="ECO:0000256" key="1">
    <source>
        <dbReference type="ARBA" id="ARBA00005863"/>
    </source>
</evidence>
<evidence type="ECO:0000256" key="3">
    <source>
        <dbReference type="SAM" id="MobiDB-lite"/>
    </source>
</evidence>
<dbReference type="InterPro" id="IPR050593">
    <property type="entry name" value="LovG"/>
</dbReference>
<sequence length="334" mass="37713">MARNCKYIMETGCEKCGAKENNVIDRHNVNKNKLLRILCLHGYGQNGEVFRRKLGGVRKLLKKNAELIFVTAPNKIPPPEEHSVTDENAQINDEYAWWFTTENRMFDAKKPSDICLGFENSLALIEKTFEELGPFDGLLGFSQGAGFVGILCGMQQSNWLKYEFSFAILVGGFKSQCHPHLNYYLKASSIPSLHVYGENDKVISREMSELLLEQFSHVEISVHPGGHYVPATGPQKQSYISFLEDRKREIEIENRKKAKQIQVGSYTLERVEDSGSEPSEDDRHANSQGGDHSDSVCKEKGVMKADKEGISKQTSRKMMDSNTHEDIEVSSSRI</sequence>
<feature type="compositionally biased region" description="Basic and acidic residues" evidence="3">
    <location>
        <begin position="281"/>
        <end position="310"/>
    </location>
</feature>
<dbReference type="GO" id="GO:0016787">
    <property type="term" value="F:hydrolase activity"/>
    <property type="evidence" value="ECO:0007669"/>
    <property type="project" value="UniProtKB-KW"/>
</dbReference>
<dbReference type="OrthoDB" id="414698at2759"/>
<comment type="caution">
    <text evidence="5">The sequence shown here is derived from an EMBL/GenBank/DDBJ whole genome shotgun (WGS) entry which is preliminary data.</text>
</comment>
<dbReference type="InterPro" id="IPR005645">
    <property type="entry name" value="FSH-like_dom"/>
</dbReference>
<dbReference type="Proteomes" id="UP000235965">
    <property type="component" value="Unassembled WGS sequence"/>
</dbReference>
<gene>
    <name evidence="5" type="primary">ovca2</name>
    <name evidence="5" type="ORF">B7P43_G07566</name>
</gene>
<feature type="compositionally biased region" description="Basic and acidic residues" evidence="3">
    <location>
        <begin position="317"/>
        <end position="327"/>
    </location>
</feature>
<protein>
    <submittedName>
        <fullName evidence="5">Esterase OVCA2</fullName>
    </submittedName>
</protein>
<keyword evidence="2" id="KW-0378">Hydrolase</keyword>
<proteinExistence type="inferred from homology"/>
<feature type="domain" description="Serine hydrolase" evidence="4">
    <location>
        <begin position="34"/>
        <end position="238"/>
    </location>
</feature>
<comment type="similarity">
    <text evidence="1">Belongs to the LovG family.</text>
</comment>
<dbReference type="AlphaFoldDB" id="A0A2J7QHV1"/>
<dbReference type="InterPro" id="IPR029058">
    <property type="entry name" value="AB_hydrolase_fold"/>
</dbReference>
<dbReference type="GO" id="GO:0032526">
    <property type="term" value="P:response to retinoic acid"/>
    <property type="evidence" value="ECO:0007669"/>
    <property type="project" value="TreeGrafter"/>
</dbReference>
<dbReference type="GO" id="GO:0005737">
    <property type="term" value="C:cytoplasm"/>
    <property type="evidence" value="ECO:0007669"/>
    <property type="project" value="TreeGrafter"/>
</dbReference>
<dbReference type="EMBL" id="NEVH01013964">
    <property type="protein sequence ID" value="PNF28175.1"/>
    <property type="molecule type" value="Genomic_DNA"/>
</dbReference>
<keyword evidence="6" id="KW-1185">Reference proteome</keyword>
<evidence type="ECO:0000259" key="4">
    <source>
        <dbReference type="Pfam" id="PF03959"/>
    </source>
</evidence>
<dbReference type="GO" id="GO:0005634">
    <property type="term" value="C:nucleus"/>
    <property type="evidence" value="ECO:0007669"/>
    <property type="project" value="TreeGrafter"/>
</dbReference>
<organism evidence="5 6">
    <name type="scientific">Cryptotermes secundus</name>
    <dbReference type="NCBI Taxonomy" id="105785"/>
    <lineage>
        <taxon>Eukaryota</taxon>
        <taxon>Metazoa</taxon>
        <taxon>Ecdysozoa</taxon>
        <taxon>Arthropoda</taxon>
        <taxon>Hexapoda</taxon>
        <taxon>Insecta</taxon>
        <taxon>Pterygota</taxon>
        <taxon>Neoptera</taxon>
        <taxon>Polyneoptera</taxon>
        <taxon>Dictyoptera</taxon>
        <taxon>Blattodea</taxon>
        <taxon>Blattoidea</taxon>
        <taxon>Termitoidae</taxon>
        <taxon>Kalotermitidae</taxon>
        <taxon>Cryptotermitinae</taxon>
        <taxon>Cryptotermes</taxon>
    </lineage>
</organism>
<dbReference type="PANTHER" id="PTHR48070:SF6">
    <property type="entry name" value="ESTERASE OVCA2"/>
    <property type="match status" value="1"/>
</dbReference>
<name>A0A2J7QHV1_9NEOP</name>
<dbReference type="STRING" id="105785.A0A2J7QHV1"/>
<evidence type="ECO:0000313" key="6">
    <source>
        <dbReference type="Proteomes" id="UP000235965"/>
    </source>
</evidence>
<dbReference type="FunFam" id="3.40.50.1820:FF:000073">
    <property type="entry name" value="esterase OVCA2 isoform X6"/>
    <property type="match status" value="1"/>
</dbReference>
<accession>A0A2J7QHV1</accession>
<dbReference type="Pfam" id="PF03959">
    <property type="entry name" value="FSH1"/>
    <property type="match status" value="1"/>
</dbReference>
<dbReference type="SUPFAM" id="SSF53474">
    <property type="entry name" value="alpha/beta-Hydrolases"/>
    <property type="match status" value="1"/>
</dbReference>
<feature type="region of interest" description="Disordered" evidence="3">
    <location>
        <begin position="264"/>
        <end position="334"/>
    </location>
</feature>
<reference evidence="5 6" key="1">
    <citation type="submission" date="2017-12" db="EMBL/GenBank/DDBJ databases">
        <title>Hemimetabolous genomes reveal molecular basis of termite eusociality.</title>
        <authorList>
            <person name="Harrison M.C."/>
            <person name="Jongepier E."/>
            <person name="Robertson H.M."/>
            <person name="Arning N."/>
            <person name="Bitard-Feildel T."/>
            <person name="Chao H."/>
            <person name="Childers C.P."/>
            <person name="Dinh H."/>
            <person name="Doddapaneni H."/>
            <person name="Dugan S."/>
            <person name="Gowin J."/>
            <person name="Greiner C."/>
            <person name="Han Y."/>
            <person name="Hu H."/>
            <person name="Hughes D.S.T."/>
            <person name="Huylmans A.-K."/>
            <person name="Kemena C."/>
            <person name="Kremer L.P.M."/>
            <person name="Lee S.L."/>
            <person name="Lopez-Ezquerra A."/>
            <person name="Mallet L."/>
            <person name="Monroy-Kuhn J.M."/>
            <person name="Moser A."/>
            <person name="Murali S.C."/>
            <person name="Muzny D.M."/>
            <person name="Otani S."/>
            <person name="Piulachs M.-D."/>
            <person name="Poelchau M."/>
            <person name="Qu J."/>
            <person name="Schaub F."/>
            <person name="Wada-Katsumata A."/>
            <person name="Worley K.C."/>
            <person name="Xie Q."/>
            <person name="Ylla G."/>
            <person name="Poulsen M."/>
            <person name="Gibbs R.A."/>
            <person name="Schal C."/>
            <person name="Richards S."/>
            <person name="Belles X."/>
            <person name="Korb J."/>
            <person name="Bornberg-Bauer E."/>
        </authorList>
    </citation>
    <scope>NUCLEOTIDE SEQUENCE [LARGE SCALE GENOMIC DNA]</scope>
    <source>
        <tissue evidence="5">Whole body</tissue>
    </source>
</reference>
<dbReference type="InParanoid" id="A0A2J7QHV1"/>
<dbReference type="FunCoup" id="A0A2J7QHV1">
    <property type="interactions" value="1079"/>
</dbReference>
<evidence type="ECO:0000313" key="5">
    <source>
        <dbReference type="EMBL" id="PNF28175.1"/>
    </source>
</evidence>
<dbReference type="PANTHER" id="PTHR48070">
    <property type="entry name" value="ESTERASE OVCA2"/>
    <property type="match status" value="1"/>
</dbReference>
<dbReference type="Gene3D" id="3.40.50.1820">
    <property type="entry name" value="alpha/beta hydrolase"/>
    <property type="match status" value="1"/>
</dbReference>